<dbReference type="InterPro" id="IPR013658">
    <property type="entry name" value="SGL"/>
</dbReference>
<dbReference type="Proteomes" id="UP000758603">
    <property type="component" value="Unassembled WGS sequence"/>
</dbReference>
<sequence>MALGVLLLAGLVPLGLNPLSRFAAARTVPDQAQVIDQKAFLVLETVPPPAEANATTIFLWPGVTEESLVEKPFHIYDDEFYDIIGENPTLTLLARTDSDPLFHEAVVWNPPTNEVFFVQNAGAPASGTGLNKSSIIQKISLAEADAVTGVRNATGNVTVTVVPSNPQVVNPNGATNYKGNIIFAAEGQGDNVPSALVLMNPVEPYNTSILVNNYFGRQFSSLNDIAINPRNKDIYFTDTLYGYLQDFRPAPGLRNQVYRLNEVTGAVTVVADGFTLPNGVTFSPSGGYAYVTDTGANHGFWGWNFSDPASIYRFDVQEDGTWDNRKTFTYVSSGVPDGVHCDSKGYVYAGCGDGLHVWNPSGKLIGKIYLGTGAANFQFAGDGRIVIMAETELYYATLAAKGAAIE</sequence>
<dbReference type="SUPFAM" id="SSF63829">
    <property type="entry name" value="Calcium-dependent phosphotriesterase"/>
    <property type="match status" value="1"/>
</dbReference>
<dbReference type="Pfam" id="PF08450">
    <property type="entry name" value="SGL"/>
    <property type="match status" value="1"/>
</dbReference>
<feature type="chain" id="PRO_5040229589" evidence="1">
    <location>
        <begin position="26"/>
        <end position="406"/>
    </location>
</feature>
<evidence type="ECO:0000256" key="1">
    <source>
        <dbReference type="SAM" id="SignalP"/>
    </source>
</evidence>
<protein>
    <submittedName>
        <fullName evidence="3">Gluconolactonase</fullName>
    </submittedName>
</protein>
<reference evidence="3" key="1">
    <citation type="journal article" date="2021" name="Nat. Commun.">
        <title>Genetic determinants of endophytism in the Arabidopsis root mycobiome.</title>
        <authorList>
            <person name="Mesny F."/>
            <person name="Miyauchi S."/>
            <person name="Thiergart T."/>
            <person name="Pickel B."/>
            <person name="Atanasova L."/>
            <person name="Karlsson M."/>
            <person name="Huettel B."/>
            <person name="Barry K.W."/>
            <person name="Haridas S."/>
            <person name="Chen C."/>
            <person name="Bauer D."/>
            <person name="Andreopoulos W."/>
            <person name="Pangilinan J."/>
            <person name="LaButti K."/>
            <person name="Riley R."/>
            <person name="Lipzen A."/>
            <person name="Clum A."/>
            <person name="Drula E."/>
            <person name="Henrissat B."/>
            <person name="Kohler A."/>
            <person name="Grigoriev I.V."/>
            <person name="Martin F.M."/>
            <person name="Hacquard S."/>
        </authorList>
    </citation>
    <scope>NUCLEOTIDE SEQUENCE</scope>
    <source>
        <strain evidence="3">MPI-SDFR-AT-0073</strain>
    </source>
</reference>
<proteinExistence type="predicted"/>
<dbReference type="PANTHER" id="PTHR47064:SF2">
    <property type="entry name" value="SMP-30_GLUCONOLACTONASE_LRE-LIKE REGION DOMAIN-CONTAINING PROTEIN-RELATED"/>
    <property type="match status" value="1"/>
</dbReference>
<gene>
    <name evidence="3" type="ORF">BKA67DRAFT_662317</name>
</gene>
<organism evidence="3 4">
    <name type="scientific">Truncatella angustata</name>
    <dbReference type="NCBI Taxonomy" id="152316"/>
    <lineage>
        <taxon>Eukaryota</taxon>
        <taxon>Fungi</taxon>
        <taxon>Dikarya</taxon>
        <taxon>Ascomycota</taxon>
        <taxon>Pezizomycotina</taxon>
        <taxon>Sordariomycetes</taxon>
        <taxon>Xylariomycetidae</taxon>
        <taxon>Amphisphaeriales</taxon>
        <taxon>Sporocadaceae</taxon>
        <taxon>Truncatella</taxon>
    </lineage>
</organism>
<evidence type="ECO:0000313" key="3">
    <source>
        <dbReference type="EMBL" id="KAH6647535.1"/>
    </source>
</evidence>
<name>A0A9P8RNN7_9PEZI</name>
<feature type="signal peptide" evidence="1">
    <location>
        <begin position="1"/>
        <end position="25"/>
    </location>
</feature>
<dbReference type="GeneID" id="70136866"/>
<evidence type="ECO:0000313" key="4">
    <source>
        <dbReference type="Proteomes" id="UP000758603"/>
    </source>
</evidence>
<dbReference type="Gene3D" id="2.120.10.30">
    <property type="entry name" value="TolB, C-terminal domain"/>
    <property type="match status" value="1"/>
</dbReference>
<dbReference type="EMBL" id="JAGPXC010000008">
    <property type="protein sequence ID" value="KAH6647535.1"/>
    <property type="molecule type" value="Genomic_DNA"/>
</dbReference>
<dbReference type="PANTHER" id="PTHR47064">
    <property type="entry name" value="PUTATIVE (AFU_ORTHOLOGUE AFUA_1G08990)-RELATED"/>
    <property type="match status" value="1"/>
</dbReference>
<dbReference type="InterPro" id="IPR052988">
    <property type="entry name" value="Oryzine_lactonohydrolase"/>
</dbReference>
<feature type="domain" description="SMP-30/Gluconolactonase/LRE-like region" evidence="2">
    <location>
        <begin position="210"/>
        <end position="382"/>
    </location>
</feature>
<dbReference type="RefSeq" id="XP_045954047.1">
    <property type="nucleotide sequence ID" value="XM_046107975.1"/>
</dbReference>
<keyword evidence="1" id="KW-0732">Signal</keyword>
<comment type="caution">
    <text evidence="3">The sequence shown here is derived from an EMBL/GenBank/DDBJ whole genome shotgun (WGS) entry which is preliminary data.</text>
</comment>
<keyword evidence="4" id="KW-1185">Reference proteome</keyword>
<evidence type="ECO:0000259" key="2">
    <source>
        <dbReference type="Pfam" id="PF08450"/>
    </source>
</evidence>
<dbReference type="OrthoDB" id="423498at2759"/>
<dbReference type="AlphaFoldDB" id="A0A9P8RNN7"/>
<accession>A0A9P8RNN7</accession>
<dbReference type="InterPro" id="IPR011042">
    <property type="entry name" value="6-blade_b-propeller_TolB-like"/>
</dbReference>